<dbReference type="EMBL" id="UOEQ01000123">
    <property type="protein sequence ID" value="VAW17018.1"/>
    <property type="molecule type" value="Genomic_DNA"/>
</dbReference>
<feature type="transmembrane region" description="Helical" evidence="6">
    <location>
        <begin position="12"/>
        <end position="28"/>
    </location>
</feature>
<dbReference type="AlphaFoldDB" id="A0A3B0TGF6"/>
<evidence type="ECO:0000259" key="7">
    <source>
        <dbReference type="Pfam" id="PF06803"/>
    </source>
</evidence>
<gene>
    <name evidence="8" type="ORF">MNBD_ALPHA11-1328</name>
</gene>
<organism evidence="8">
    <name type="scientific">hydrothermal vent metagenome</name>
    <dbReference type="NCBI Taxonomy" id="652676"/>
    <lineage>
        <taxon>unclassified sequences</taxon>
        <taxon>metagenomes</taxon>
        <taxon>ecological metagenomes</taxon>
    </lineage>
</organism>
<comment type="subcellular location">
    <subcellularLocation>
        <location evidence="1">Endomembrane system</location>
        <topology evidence="1">Multi-pass membrane protein</topology>
    </subcellularLocation>
</comment>
<proteinExistence type="predicted"/>
<feature type="region of interest" description="Disordered" evidence="5">
    <location>
        <begin position="104"/>
        <end position="137"/>
    </location>
</feature>
<evidence type="ECO:0000256" key="1">
    <source>
        <dbReference type="ARBA" id="ARBA00004127"/>
    </source>
</evidence>
<evidence type="ECO:0000313" key="8">
    <source>
        <dbReference type="EMBL" id="VAW17018.1"/>
    </source>
</evidence>
<keyword evidence="3 6" id="KW-1133">Transmembrane helix</keyword>
<evidence type="ECO:0000256" key="2">
    <source>
        <dbReference type="ARBA" id="ARBA00022692"/>
    </source>
</evidence>
<evidence type="ECO:0000256" key="4">
    <source>
        <dbReference type="ARBA" id="ARBA00023136"/>
    </source>
</evidence>
<sequence>MKTIALEPSNFYPYIYLMTSILTRLLMLRRHLIALWRAFWHPATPFHLKTIMLAVVIYLFSPIDIIPDFLIGLGWIDDVLLVSLASNWIIKRLPPEVLGQPTEQYSKYQHSQDQYAKNEGFSEEESGPVINGTSRRL</sequence>
<dbReference type="InterPro" id="IPR010652">
    <property type="entry name" value="DUF1232"/>
</dbReference>
<evidence type="ECO:0000256" key="3">
    <source>
        <dbReference type="ARBA" id="ARBA00022989"/>
    </source>
</evidence>
<name>A0A3B0TGF6_9ZZZZ</name>
<dbReference type="Pfam" id="PF06803">
    <property type="entry name" value="DUF1232"/>
    <property type="match status" value="1"/>
</dbReference>
<keyword evidence="4 6" id="KW-0472">Membrane</keyword>
<evidence type="ECO:0000256" key="6">
    <source>
        <dbReference type="SAM" id="Phobius"/>
    </source>
</evidence>
<keyword evidence="2 6" id="KW-0812">Transmembrane</keyword>
<feature type="domain" description="DUF1232" evidence="7">
    <location>
        <begin position="49"/>
        <end position="84"/>
    </location>
</feature>
<feature type="compositionally biased region" description="Polar residues" evidence="5">
    <location>
        <begin position="104"/>
        <end position="115"/>
    </location>
</feature>
<reference evidence="8" key="1">
    <citation type="submission" date="2018-06" db="EMBL/GenBank/DDBJ databases">
        <authorList>
            <person name="Zhirakovskaya E."/>
        </authorList>
    </citation>
    <scope>NUCLEOTIDE SEQUENCE</scope>
</reference>
<evidence type="ECO:0000256" key="5">
    <source>
        <dbReference type="SAM" id="MobiDB-lite"/>
    </source>
</evidence>
<protein>
    <recommendedName>
        <fullName evidence="7">DUF1232 domain-containing protein</fullName>
    </recommendedName>
</protein>
<accession>A0A3B0TGF6</accession>
<dbReference type="GO" id="GO:0012505">
    <property type="term" value="C:endomembrane system"/>
    <property type="evidence" value="ECO:0007669"/>
    <property type="project" value="UniProtKB-SubCell"/>
</dbReference>